<name>D8TNV1_VOLCA</name>
<sequence>MPLLLDSEDPKAPIGFDLSTSSTLFWRPVPVLVKQQDREDQHEALTVRILTGYARQNHNLRILRIHISNDSDLYFLHTLEVSEEDFQSLKNDQGILVDFASFPGKIISLLEKCIAAQPGDSPRLTEVKGNCQELSDALDRTKDERDSASAQLMQCRQQLAELREQYDKHLLEVQAQAKTHQASAHEERLREKAQLKDQHER</sequence>
<evidence type="ECO:0000256" key="4">
    <source>
        <dbReference type="ARBA" id="ARBA00023212"/>
    </source>
</evidence>
<dbReference type="AlphaFoldDB" id="D8TNV1"/>
<feature type="region of interest" description="Disordered" evidence="6">
    <location>
        <begin position="176"/>
        <end position="201"/>
    </location>
</feature>
<dbReference type="InterPro" id="IPR054755">
    <property type="entry name" value="Sas-6-like_oligomerization"/>
</dbReference>
<evidence type="ECO:0000256" key="2">
    <source>
        <dbReference type="ARBA" id="ARBA00022490"/>
    </source>
</evidence>
<dbReference type="Gene3D" id="2.170.210.20">
    <property type="entry name" value="Spindle assembly abnormal protein 6, N-terminal domain"/>
    <property type="match status" value="1"/>
</dbReference>
<dbReference type="GeneID" id="9621032"/>
<keyword evidence="4" id="KW-0206">Cytoskeleton</keyword>
<keyword evidence="2" id="KW-0963">Cytoplasm</keyword>
<keyword evidence="5" id="KW-0131">Cell cycle</keyword>
<feature type="domain" description="Spindle assembly abnormal protein 6 N-terminal" evidence="7">
    <location>
        <begin position="24"/>
        <end position="117"/>
    </location>
</feature>
<dbReference type="Proteomes" id="UP000001058">
    <property type="component" value="Unassembled WGS sequence"/>
</dbReference>
<evidence type="ECO:0000256" key="5">
    <source>
        <dbReference type="ARBA" id="ARBA00023306"/>
    </source>
</evidence>
<evidence type="ECO:0000256" key="3">
    <source>
        <dbReference type="ARBA" id="ARBA00023054"/>
    </source>
</evidence>
<feature type="compositionally biased region" description="Basic and acidic residues" evidence="6">
    <location>
        <begin position="183"/>
        <end position="201"/>
    </location>
</feature>
<proteinExistence type="predicted"/>
<dbReference type="InterPro" id="IPR038558">
    <property type="entry name" value="SAS-6_N_sf"/>
</dbReference>
<comment type="subcellular location">
    <subcellularLocation>
        <location evidence="1">Cytoplasm</location>
        <location evidence="1">Cytoskeleton</location>
        <location evidence="1">Microtubule organizing center</location>
        <location evidence="1">Centrosome</location>
    </subcellularLocation>
</comment>
<feature type="domain" description="Sas-6-like oligomerization" evidence="8">
    <location>
        <begin position="136"/>
        <end position="201"/>
    </location>
</feature>
<dbReference type="PANTHER" id="PTHR44281:SF2">
    <property type="entry name" value="SPINDLE ASSEMBLY ABNORMAL PROTEIN 6 HOMOLOG"/>
    <property type="match status" value="1"/>
</dbReference>
<dbReference type="STRING" id="3068.D8TNV1"/>
<dbReference type="OrthoDB" id="49058at2759"/>
<dbReference type="EMBL" id="GL378329">
    <property type="protein sequence ID" value="EFJ51054.1"/>
    <property type="molecule type" value="Genomic_DNA"/>
</dbReference>
<protein>
    <submittedName>
        <fullName evidence="9">Uncharacterized protein</fullName>
    </submittedName>
</protein>
<accession>D8TNV1</accession>
<dbReference type="InParanoid" id="D8TNV1"/>
<dbReference type="CDD" id="cd10142">
    <property type="entry name" value="HD_SAS6_N"/>
    <property type="match status" value="1"/>
</dbReference>
<evidence type="ECO:0000259" key="8">
    <source>
        <dbReference type="Pfam" id="PF22331"/>
    </source>
</evidence>
<evidence type="ECO:0000256" key="1">
    <source>
        <dbReference type="ARBA" id="ARBA00004300"/>
    </source>
</evidence>
<evidence type="ECO:0000259" key="7">
    <source>
        <dbReference type="Pfam" id="PF16531"/>
    </source>
</evidence>
<keyword evidence="3" id="KW-0175">Coiled coil</keyword>
<dbReference type="KEGG" id="vcn:VOLCADRAFT_116619"/>
<dbReference type="Pfam" id="PF22331">
    <property type="entry name" value="Sas-6-like_oligomerization"/>
    <property type="match status" value="1"/>
</dbReference>
<organism evidence="10">
    <name type="scientific">Volvox carteri f. nagariensis</name>
    <dbReference type="NCBI Taxonomy" id="3068"/>
    <lineage>
        <taxon>Eukaryota</taxon>
        <taxon>Viridiplantae</taxon>
        <taxon>Chlorophyta</taxon>
        <taxon>core chlorophytes</taxon>
        <taxon>Chlorophyceae</taxon>
        <taxon>CS clade</taxon>
        <taxon>Chlamydomonadales</taxon>
        <taxon>Volvocaceae</taxon>
        <taxon>Volvox</taxon>
    </lineage>
</organism>
<keyword evidence="10" id="KW-1185">Reference proteome</keyword>
<dbReference type="Pfam" id="PF16531">
    <property type="entry name" value="SAS-6_N"/>
    <property type="match status" value="1"/>
</dbReference>
<dbReference type="RefSeq" id="XP_002948066.1">
    <property type="nucleotide sequence ID" value="XM_002948020.1"/>
</dbReference>
<evidence type="ECO:0000313" key="9">
    <source>
        <dbReference type="EMBL" id="EFJ51054.1"/>
    </source>
</evidence>
<reference evidence="9 10" key="1">
    <citation type="journal article" date="2010" name="Science">
        <title>Genomic analysis of organismal complexity in the multicellular green alga Volvox carteri.</title>
        <authorList>
            <person name="Prochnik S.E."/>
            <person name="Umen J."/>
            <person name="Nedelcu A.M."/>
            <person name="Hallmann A."/>
            <person name="Miller S.M."/>
            <person name="Nishii I."/>
            <person name="Ferris P."/>
            <person name="Kuo A."/>
            <person name="Mitros T."/>
            <person name="Fritz-Laylin L.K."/>
            <person name="Hellsten U."/>
            <person name="Chapman J."/>
            <person name="Simakov O."/>
            <person name="Rensing S.A."/>
            <person name="Terry A."/>
            <person name="Pangilinan J."/>
            <person name="Kapitonov V."/>
            <person name="Jurka J."/>
            <person name="Salamov A."/>
            <person name="Shapiro H."/>
            <person name="Schmutz J."/>
            <person name="Grimwood J."/>
            <person name="Lindquist E."/>
            <person name="Lucas S."/>
            <person name="Grigoriev I.V."/>
            <person name="Schmitt R."/>
            <person name="Kirk D."/>
            <person name="Rokhsar D.S."/>
        </authorList>
    </citation>
    <scope>NUCLEOTIDE SEQUENCE [LARGE SCALE GENOMIC DNA]</scope>
    <source>
        <strain evidence="10">f. Nagariensis / Eve</strain>
    </source>
</reference>
<gene>
    <name evidence="9" type="ORF">VOLCADRAFT_116619</name>
</gene>
<dbReference type="InterPro" id="IPR032396">
    <property type="entry name" value="SAS-6_N"/>
</dbReference>
<evidence type="ECO:0000313" key="10">
    <source>
        <dbReference type="Proteomes" id="UP000001058"/>
    </source>
</evidence>
<evidence type="ECO:0000256" key="6">
    <source>
        <dbReference type="SAM" id="MobiDB-lite"/>
    </source>
</evidence>
<dbReference type="PANTHER" id="PTHR44281">
    <property type="entry name" value="SPINDLE ASSEMBLY ABNORMAL PROTEIN 6 HOMOLOG"/>
    <property type="match status" value="1"/>
</dbReference>